<proteinExistence type="predicted"/>
<organism evidence="1 2">
    <name type="scientific">Caldiarchaeum subterraneum</name>
    <dbReference type="NCBI Taxonomy" id="311458"/>
    <lineage>
        <taxon>Archaea</taxon>
        <taxon>Nitrososphaerota</taxon>
        <taxon>Candidatus Caldarchaeales</taxon>
        <taxon>Candidatus Caldarchaeaceae</taxon>
        <taxon>Candidatus Caldarchaeum</taxon>
    </lineage>
</organism>
<dbReference type="EMBL" id="DQVM01000150">
    <property type="protein sequence ID" value="HIQ30421.1"/>
    <property type="molecule type" value="Genomic_DNA"/>
</dbReference>
<protein>
    <submittedName>
        <fullName evidence="1">Uncharacterized protein</fullName>
    </submittedName>
</protein>
<reference evidence="1" key="1">
    <citation type="journal article" date="2020" name="ISME J.">
        <title>Gammaproteobacteria mediating utilization of methyl-, sulfur- and petroleum organic compounds in deep ocean hydrothermal plumes.</title>
        <authorList>
            <person name="Zhou Z."/>
            <person name="Liu Y."/>
            <person name="Pan J."/>
            <person name="Cron B.R."/>
            <person name="Toner B.M."/>
            <person name="Anantharaman K."/>
            <person name="Breier J.A."/>
            <person name="Dick G.J."/>
            <person name="Li M."/>
        </authorList>
    </citation>
    <scope>NUCLEOTIDE SEQUENCE</scope>
    <source>
        <strain evidence="1">SZUA-1515</strain>
    </source>
</reference>
<gene>
    <name evidence="1" type="ORF">EYH45_07665</name>
</gene>
<accession>A0A832ZZV5</accession>
<dbReference type="Proteomes" id="UP000608579">
    <property type="component" value="Unassembled WGS sequence"/>
</dbReference>
<comment type="caution">
    <text evidence="1">The sequence shown here is derived from an EMBL/GenBank/DDBJ whole genome shotgun (WGS) entry which is preliminary data.</text>
</comment>
<evidence type="ECO:0000313" key="2">
    <source>
        <dbReference type="Proteomes" id="UP000608579"/>
    </source>
</evidence>
<dbReference type="InterPro" id="IPR036388">
    <property type="entry name" value="WH-like_DNA-bd_sf"/>
</dbReference>
<dbReference type="AlphaFoldDB" id="A0A832ZZV5"/>
<dbReference type="Gene3D" id="1.10.10.10">
    <property type="entry name" value="Winged helix-like DNA-binding domain superfamily/Winged helix DNA-binding domain"/>
    <property type="match status" value="1"/>
</dbReference>
<dbReference type="InterPro" id="IPR036390">
    <property type="entry name" value="WH_DNA-bd_sf"/>
</dbReference>
<evidence type="ECO:0000313" key="1">
    <source>
        <dbReference type="EMBL" id="HIQ30421.1"/>
    </source>
</evidence>
<dbReference type="SUPFAM" id="SSF46785">
    <property type="entry name" value="Winged helix' DNA-binding domain"/>
    <property type="match status" value="1"/>
</dbReference>
<name>A0A832ZZV5_CALS0</name>
<sequence length="138" mass="15697">MPARKRIKLEVTSDDGEKLTLILEGNVSRERILQLADLMELYSGGEYSSGLEKAGRAVNKLGRIVQVIEKHFPFTGFTTRDVAEAYRVEYREPIPLSTVSTYLSRLADRGFLERIGVGNIARYRVARYAQQMDEITRV</sequence>